<protein>
    <submittedName>
        <fullName evidence="9">Methyltransferase-like protein 17, mitochondrial</fullName>
    </submittedName>
</protein>
<evidence type="ECO:0000256" key="7">
    <source>
        <dbReference type="ARBA" id="ARBA00045681"/>
    </source>
</evidence>
<dbReference type="eggNOG" id="KOG2539">
    <property type="taxonomic scope" value="Eukaryota"/>
</dbReference>
<keyword evidence="6" id="KW-0496">Mitochondrion</keyword>
<dbReference type="GO" id="GO:0051536">
    <property type="term" value="F:iron-sulfur cluster binding"/>
    <property type="evidence" value="ECO:0007669"/>
    <property type="project" value="UniProtKB-KW"/>
</dbReference>
<dbReference type="PANTHER" id="PTHR13184:SF5">
    <property type="entry name" value="METHYLTRANSFERASE-LIKE PROTEIN 17, MITOCHONDRIAL"/>
    <property type="match status" value="1"/>
</dbReference>
<evidence type="ECO:0000256" key="4">
    <source>
        <dbReference type="ARBA" id="ARBA00023004"/>
    </source>
</evidence>
<dbReference type="PANTHER" id="PTHR13184">
    <property type="entry name" value="37S RIBOSOMAL PROTEIN S22"/>
    <property type="match status" value="1"/>
</dbReference>
<dbReference type="GO" id="GO:0046872">
    <property type="term" value="F:metal ion binding"/>
    <property type="evidence" value="ECO:0007669"/>
    <property type="project" value="UniProtKB-KW"/>
</dbReference>
<dbReference type="InterPro" id="IPR029063">
    <property type="entry name" value="SAM-dependent_MTases_sf"/>
</dbReference>
<dbReference type="GO" id="GO:0003735">
    <property type="term" value="F:structural constituent of ribosome"/>
    <property type="evidence" value="ECO:0007669"/>
    <property type="project" value="TreeGrafter"/>
</dbReference>
<keyword evidence="2" id="KW-0479">Metal-binding</keyword>
<proteinExistence type="predicted"/>
<comment type="function">
    <text evidence="7">Mitochondrial ribosome (mitoribosome) assembly factor. Binds at the interface of the head and body domains of the mitochondrial small ribosomal subunit (mt-SSU), occluding the mRNA channel and preventing compaction of the head domain towards the body. Probable inactive methyltransferase: retains the characteristic folding and ability to bind S-adenosyl-L-methionine, but it probably lost its methyltransferase activity.</text>
</comment>
<organism evidence="8 9">
    <name type="scientific">Bursaphelenchus xylophilus</name>
    <name type="common">Pinewood nematode worm</name>
    <name type="synonym">Aphelenchoides xylophilus</name>
    <dbReference type="NCBI Taxonomy" id="6326"/>
    <lineage>
        <taxon>Eukaryota</taxon>
        <taxon>Metazoa</taxon>
        <taxon>Ecdysozoa</taxon>
        <taxon>Nematoda</taxon>
        <taxon>Chromadorea</taxon>
        <taxon>Rhabditida</taxon>
        <taxon>Tylenchina</taxon>
        <taxon>Tylenchomorpha</taxon>
        <taxon>Aphelenchoidea</taxon>
        <taxon>Aphelenchoididae</taxon>
        <taxon>Bursaphelenchus</taxon>
    </lineage>
</organism>
<keyword evidence="3" id="KW-0809">Transit peptide</keyword>
<evidence type="ECO:0000256" key="6">
    <source>
        <dbReference type="ARBA" id="ARBA00023128"/>
    </source>
</evidence>
<evidence type="ECO:0000256" key="5">
    <source>
        <dbReference type="ARBA" id="ARBA00023014"/>
    </source>
</evidence>
<name>A0A1I7RT89_BURXY</name>
<evidence type="ECO:0000256" key="2">
    <source>
        <dbReference type="ARBA" id="ARBA00022723"/>
    </source>
</evidence>
<dbReference type="GO" id="GO:0006412">
    <property type="term" value="P:translation"/>
    <property type="evidence" value="ECO:0007669"/>
    <property type="project" value="InterPro"/>
</dbReference>
<evidence type="ECO:0000313" key="8">
    <source>
        <dbReference type="Proteomes" id="UP000095284"/>
    </source>
</evidence>
<dbReference type="GO" id="GO:0008168">
    <property type="term" value="F:methyltransferase activity"/>
    <property type="evidence" value="ECO:0007669"/>
    <property type="project" value="InterPro"/>
</dbReference>
<accession>A0A1I7RT89</accession>
<dbReference type="WBParaSite" id="BXY_0394300.1">
    <property type="protein sequence ID" value="BXY_0394300.1"/>
    <property type="gene ID" value="BXY_0394300"/>
</dbReference>
<dbReference type="InterPro" id="IPR052571">
    <property type="entry name" value="Mt_RNA_Methyltransferase"/>
</dbReference>
<reference evidence="9" key="1">
    <citation type="submission" date="2016-11" db="UniProtKB">
        <authorList>
            <consortium name="WormBaseParasite"/>
        </authorList>
    </citation>
    <scope>IDENTIFICATION</scope>
</reference>
<dbReference type="AlphaFoldDB" id="A0A1I7RT89"/>
<dbReference type="Gene3D" id="3.40.50.150">
    <property type="entry name" value="Vaccinia Virus protein VP39"/>
    <property type="match status" value="1"/>
</dbReference>
<dbReference type="InterPro" id="IPR015324">
    <property type="entry name" value="Ribosomal_Rsm22-like"/>
</dbReference>
<keyword evidence="4" id="KW-0408">Iron</keyword>
<evidence type="ECO:0000313" key="9">
    <source>
        <dbReference type="WBParaSite" id="BXY_0394300.1"/>
    </source>
</evidence>
<dbReference type="GO" id="GO:0005763">
    <property type="term" value="C:mitochondrial small ribosomal subunit"/>
    <property type="evidence" value="ECO:0007669"/>
    <property type="project" value="TreeGrafter"/>
</dbReference>
<dbReference type="Proteomes" id="UP000095284">
    <property type="component" value="Unplaced"/>
</dbReference>
<dbReference type="SUPFAM" id="SSF53335">
    <property type="entry name" value="S-adenosyl-L-methionine-dependent methyltransferases"/>
    <property type="match status" value="1"/>
</dbReference>
<evidence type="ECO:0000256" key="1">
    <source>
        <dbReference type="ARBA" id="ARBA00004173"/>
    </source>
</evidence>
<comment type="subcellular location">
    <subcellularLocation>
        <location evidence="1">Mitochondrion</location>
    </subcellularLocation>
</comment>
<evidence type="ECO:0000256" key="3">
    <source>
        <dbReference type="ARBA" id="ARBA00022946"/>
    </source>
</evidence>
<keyword evidence="5" id="KW-0411">Iron-sulfur</keyword>
<dbReference type="Pfam" id="PF09243">
    <property type="entry name" value="Rsm22"/>
    <property type="match status" value="2"/>
</dbReference>
<sequence length="489" mass="55967">MRKVLNCPFGRRLCSSKASDHDHELTTSTFNVMTGAKGTIRLTERRDIRPKKIPRIYSLPSEALNGFYNVLQGSERIPKQLQHEADQLTNKIIHRKMPADPEEVRLARKTNNMRHYKWRPMAFQTREECAGYALSRLPGNYAEAKFVLDQLDLDDFSPESILDYGSGIGGVFWAAREKWDNSLRDYCCVDPNVEMNHLAMDIMRGPDSKLIAPYVNFRRTMVPSPRVTYDIVVAQRVLPELPSSNSRIDLISMLWSKTNKYLILIESNLLDSFTSLMNIRDFVLTAGFNFDIPGLAKKLKIEGKLDAETDEILRDRRASPYEKYCLLKKKIQISTEIAPGHVFAPCPHDSGCPLSTGRGYSEPCAFEAKIPEIRVDGKTRSKHEDRTLRSKFTYLILKKGERTVGQKALPRILKINHCGKHVQCKACTAFDGLQRFTVSRKDGHVFNRIRTVKEGHLLPFHVCFYHLYSPPKVLTPLLTRSKMYQFGPN</sequence>